<keyword evidence="2 4" id="KW-0418">Kinase</keyword>
<comment type="caution">
    <text evidence="4">The sequence shown here is derived from an EMBL/GenBank/DDBJ whole genome shotgun (WGS) entry which is preliminary data.</text>
</comment>
<dbReference type="PANTHER" id="PTHR10584">
    <property type="entry name" value="SUGAR KINASE"/>
    <property type="match status" value="1"/>
</dbReference>
<dbReference type="InterPro" id="IPR011611">
    <property type="entry name" value="PfkB_dom"/>
</dbReference>
<evidence type="ECO:0000313" key="5">
    <source>
        <dbReference type="Proteomes" id="UP000744769"/>
    </source>
</evidence>
<sequence>MSQPRVIHTAQALVDEVVEIAALPERGGNAMASSYHRYAGGAVTILLAAARNGAAAVHAGSVGTGANGDLIRSVLAAERIALSSPAVPDVDTGICVVMVEPSAERTFVTTRGAERQITPASLGTSAPVAGDLVCVSGYTLLDPTRKPLQEWLIGLPRGVEVVLDPGDVFASLPAEVVEAILARTTVWTSNTDEATALTGETDWAASARAVASRLPADAVVVVRDGERGCVVLVAGELTEVAGFPQRAVDTNGAGDTHTGVLLASRARGVEWVAACRRANAGGAIKVTRKGPTTAPTSAEIDAFLAAADAG</sequence>
<feature type="domain" description="Carbohydrate kinase PfkB" evidence="3">
    <location>
        <begin position="22"/>
        <end position="294"/>
    </location>
</feature>
<dbReference type="EMBL" id="JAAOIV010000010">
    <property type="protein sequence ID" value="NHN56758.1"/>
    <property type="molecule type" value="Genomic_DNA"/>
</dbReference>
<evidence type="ECO:0000256" key="1">
    <source>
        <dbReference type="ARBA" id="ARBA00022679"/>
    </source>
</evidence>
<evidence type="ECO:0000256" key="2">
    <source>
        <dbReference type="ARBA" id="ARBA00022777"/>
    </source>
</evidence>
<dbReference type="Proteomes" id="UP000744769">
    <property type="component" value="Unassembled WGS sequence"/>
</dbReference>
<name>A0A967B3B0_9MICO</name>
<dbReference type="RefSeq" id="WP_166197422.1">
    <property type="nucleotide sequence ID" value="NZ_JAAOIV010000010.1"/>
</dbReference>
<dbReference type="PANTHER" id="PTHR10584:SF167">
    <property type="entry name" value="PFKB DOMAIN PROTEIN"/>
    <property type="match status" value="1"/>
</dbReference>
<reference evidence="4" key="1">
    <citation type="submission" date="2020-03" db="EMBL/GenBank/DDBJ databases">
        <title>Draft sequencing of Calidifontibacter sp. DB0510.</title>
        <authorList>
            <person name="Kim D.-U."/>
        </authorList>
    </citation>
    <scope>NUCLEOTIDE SEQUENCE</scope>
    <source>
        <strain evidence="4">DB0510</strain>
    </source>
</reference>
<evidence type="ECO:0000259" key="3">
    <source>
        <dbReference type="Pfam" id="PF00294"/>
    </source>
</evidence>
<accession>A0A967B3B0</accession>
<keyword evidence="5" id="KW-1185">Reference proteome</keyword>
<dbReference type="InterPro" id="IPR029056">
    <property type="entry name" value="Ribokinase-like"/>
</dbReference>
<organism evidence="4 5">
    <name type="scientific">Metallococcus carri</name>
    <dbReference type="NCBI Taxonomy" id="1656884"/>
    <lineage>
        <taxon>Bacteria</taxon>
        <taxon>Bacillati</taxon>
        <taxon>Actinomycetota</taxon>
        <taxon>Actinomycetes</taxon>
        <taxon>Micrococcales</taxon>
        <taxon>Dermacoccaceae</taxon>
        <taxon>Metallococcus</taxon>
    </lineage>
</organism>
<evidence type="ECO:0000313" key="4">
    <source>
        <dbReference type="EMBL" id="NHN56758.1"/>
    </source>
</evidence>
<dbReference type="GO" id="GO:0016301">
    <property type="term" value="F:kinase activity"/>
    <property type="evidence" value="ECO:0007669"/>
    <property type="project" value="UniProtKB-KW"/>
</dbReference>
<proteinExistence type="predicted"/>
<dbReference type="SUPFAM" id="SSF53613">
    <property type="entry name" value="Ribokinase-like"/>
    <property type="match status" value="1"/>
</dbReference>
<gene>
    <name evidence="4" type="ORF">G9U51_13325</name>
</gene>
<dbReference type="AlphaFoldDB" id="A0A967B3B0"/>
<dbReference type="Pfam" id="PF00294">
    <property type="entry name" value="PfkB"/>
    <property type="match status" value="1"/>
</dbReference>
<dbReference type="Gene3D" id="3.40.1190.20">
    <property type="match status" value="1"/>
</dbReference>
<keyword evidence="1" id="KW-0808">Transferase</keyword>
<protein>
    <submittedName>
        <fullName evidence="4">Sugar kinase</fullName>
    </submittedName>
</protein>